<accession>A0A8B7P7Z7</accession>
<feature type="non-terminal residue" evidence="10">
    <location>
        <position position="614"/>
    </location>
</feature>
<evidence type="ECO:0000313" key="9">
    <source>
        <dbReference type="Proteomes" id="UP000694843"/>
    </source>
</evidence>
<dbReference type="GO" id="GO:0005634">
    <property type="term" value="C:nucleus"/>
    <property type="evidence" value="ECO:0007669"/>
    <property type="project" value="TreeGrafter"/>
</dbReference>
<dbReference type="GO" id="GO:0005524">
    <property type="term" value="F:ATP binding"/>
    <property type="evidence" value="ECO:0007669"/>
    <property type="project" value="UniProtKB-UniRule"/>
</dbReference>
<dbReference type="GO" id="GO:0004694">
    <property type="term" value="F:eukaryotic translation initiation factor 2alpha kinase activity"/>
    <property type="evidence" value="ECO:0007669"/>
    <property type="project" value="TreeGrafter"/>
</dbReference>
<dbReference type="GO" id="GO:0005737">
    <property type="term" value="C:cytoplasm"/>
    <property type="evidence" value="ECO:0007669"/>
    <property type="project" value="TreeGrafter"/>
</dbReference>
<evidence type="ECO:0000256" key="5">
    <source>
        <dbReference type="ARBA" id="ARBA00037982"/>
    </source>
</evidence>
<feature type="compositionally biased region" description="Basic and acidic residues" evidence="7">
    <location>
        <begin position="371"/>
        <end position="384"/>
    </location>
</feature>
<dbReference type="InterPro" id="IPR050339">
    <property type="entry name" value="CC_SR_Kinase"/>
</dbReference>
<keyword evidence="3" id="KW-0418">Kinase</keyword>
<feature type="compositionally biased region" description="Polar residues" evidence="7">
    <location>
        <begin position="167"/>
        <end position="177"/>
    </location>
</feature>
<dbReference type="InterPro" id="IPR008271">
    <property type="entry name" value="Ser/Thr_kinase_AS"/>
</dbReference>
<dbReference type="OrthoDB" id="341578at2759"/>
<evidence type="ECO:0000313" key="10">
    <source>
        <dbReference type="RefSeq" id="XP_018022178.2"/>
    </source>
</evidence>
<evidence type="ECO:0000256" key="1">
    <source>
        <dbReference type="ARBA" id="ARBA00022679"/>
    </source>
</evidence>
<feature type="compositionally biased region" description="Polar residues" evidence="7">
    <location>
        <begin position="340"/>
        <end position="352"/>
    </location>
</feature>
<feature type="region of interest" description="Disordered" evidence="7">
    <location>
        <begin position="371"/>
        <end position="502"/>
    </location>
</feature>
<feature type="compositionally biased region" description="Polar residues" evidence="7">
    <location>
        <begin position="445"/>
        <end position="456"/>
    </location>
</feature>
<dbReference type="PANTHER" id="PTHR11042">
    <property type="entry name" value="EUKARYOTIC TRANSLATION INITIATION FACTOR 2-ALPHA KINASE EIF2-ALPHA KINASE -RELATED"/>
    <property type="match status" value="1"/>
</dbReference>
<feature type="compositionally biased region" description="Polar residues" evidence="7">
    <location>
        <begin position="385"/>
        <end position="405"/>
    </location>
</feature>
<dbReference type="PROSITE" id="PS00107">
    <property type="entry name" value="PROTEIN_KINASE_ATP"/>
    <property type="match status" value="1"/>
</dbReference>
<feature type="binding site" evidence="6">
    <location>
        <position position="222"/>
    </location>
    <ligand>
        <name>ATP</name>
        <dbReference type="ChEBI" id="CHEBI:30616"/>
    </ligand>
</feature>
<dbReference type="PROSITE" id="PS50011">
    <property type="entry name" value="PROTEIN_KINASE_DOM"/>
    <property type="match status" value="1"/>
</dbReference>
<dbReference type="PANTHER" id="PTHR11042:SF91">
    <property type="entry name" value="EUKARYOTIC TRANSLATION INITIATION FACTOR 2-ALPHA KINASE"/>
    <property type="match status" value="1"/>
</dbReference>
<evidence type="ECO:0000256" key="3">
    <source>
        <dbReference type="ARBA" id="ARBA00022777"/>
    </source>
</evidence>
<organism evidence="9 10">
    <name type="scientific">Hyalella azteca</name>
    <name type="common">Amphipod</name>
    <dbReference type="NCBI Taxonomy" id="294128"/>
    <lineage>
        <taxon>Eukaryota</taxon>
        <taxon>Metazoa</taxon>
        <taxon>Ecdysozoa</taxon>
        <taxon>Arthropoda</taxon>
        <taxon>Crustacea</taxon>
        <taxon>Multicrustacea</taxon>
        <taxon>Malacostraca</taxon>
        <taxon>Eumalacostraca</taxon>
        <taxon>Peracarida</taxon>
        <taxon>Amphipoda</taxon>
        <taxon>Senticaudata</taxon>
        <taxon>Talitrida</taxon>
        <taxon>Talitroidea</taxon>
        <taxon>Hyalellidae</taxon>
        <taxon>Hyalella</taxon>
    </lineage>
</organism>
<protein>
    <submittedName>
        <fullName evidence="10">Eukaryotic translation initiation factor 2-alpha kinase 3-like</fullName>
    </submittedName>
</protein>
<dbReference type="KEGG" id="hazt:108678309"/>
<dbReference type="Gene3D" id="1.10.510.10">
    <property type="entry name" value="Transferase(Phosphotransferase) domain 1"/>
    <property type="match status" value="1"/>
</dbReference>
<keyword evidence="4 6" id="KW-0067">ATP-binding</keyword>
<feature type="compositionally biased region" description="Low complexity" evidence="7">
    <location>
        <begin position="427"/>
        <end position="436"/>
    </location>
</feature>
<feature type="compositionally biased region" description="Polar residues" evidence="7">
    <location>
        <begin position="103"/>
        <end position="116"/>
    </location>
</feature>
<keyword evidence="9" id="KW-1185">Reference proteome</keyword>
<dbReference type="RefSeq" id="XP_018022178.2">
    <property type="nucleotide sequence ID" value="XM_018166689.2"/>
</dbReference>
<dbReference type="Proteomes" id="UP000694843">
    <property type="component" value="Unplaced"/>
</dbReference>
<dbReference type="InterPro" id="IPR000719">
    <property type="entry name" value="Prot_kinase_dom"/>
</dbReference>
<dbReference type="InterPro" id="IPR011009">
    <property type="entry name" value="Kinase-like_dom_sf"/>
</dbReference>
<feature type="region of interest" description="Disordered" evidence="7">
    <location>
        <begin position="91"/>
        <end position="186"/>
    </location>
</feature>
<proteinExistence type="inferred from homology"/>
<dbReference type="InterPro" id="IPR017441">
    <property type="entry name" value="Protein_kinase_ATP_BS"/>
</dbReference>
<dbReference type="SUPFAM" id="SSF56112">
    <property type="entry name" value="Protein kinase-like (PK-like)"/>
    <property type="match status" value="1"/>
</dbReference>
<reference evidence="10" key="1">
    <citation type="submission" date="2025-08" db="UniProtKB">
        <authorList>
            <consortium name="RefSeq"/>
        </authorList>
    </citation>
    <scope>IDENTIFICATION</scope>
    <source>
        <tissue evidence="10">Whole organism</tissue>
    </source>
</reference>
<name>A0A8B7P7Z7_HYAAZ</name>
<evidence type="ECO:0000256" key="7">
    <source>
        <dbReference type="SAM" id="MobiDB-lite"/>
    </source>
</evidence>
<evidence type="ECO:0000256" key="6">
    <source>
        <dbReference type="PROSITE-ProRule" id="PRU10141"/>
    </source>
</evidence>
<dbReference type="AlphaFoldDB" id="A0A8B7P7Z7"/>
<feature type="compositionally biased region" description="Polar residues" evidence="7">
    <location>
        <begin position="288"/>
        <end position="307"/>
    </location>
</feature>
<dbReference type="PROSITE" id="PS00108">
    <property type="entry name" value="PROTEIN_KINASE_ST"/>
    <property type="match status" value="1"/>
</dbReference>
<feature type="region of interest" description="Disordered" evidence="7">
    <location>
        <begin position="288"/>
        <end position="352"/>
    </location>
</feature>
<dbReference type="GeneID" id="108678309"/>
<feature type="domain" description="Protein kinase" evidence="8">
    <location>
        <begin position="193"/>
        <end position="614"/>
    </location>
</feature>
<sequence>MGLAPQAGLQASNLPYTSLAQTYNYTAAPSEDVFQVAASQNFGQPQPQTGQGISSEPSGALFPYNRTIRHQQWPSVCPVADSQADHQTTANDGRLSKYFPPLNSATNASPVINSDSRAIEESPRTPENICGQGGNASPPLSIVLPPPNDGTPKGPSNTPGVTPPTYLPQQSVSSTESNRGDASLSPRSRIDDFEIRSVLGWGGFGVVFKAYVSLDDNEYAVKRIPLPNKERNKERVLREVRVLAKLNHNNIVRYNGCWTETHSPEYIENFDLQWKQKMDKKEFLSSYQSPEVYTKSPTDTNLMSGDQPSAPVASPSDDVVSGNPLARGRFNVPHSKDSKNQSSKIGNESSFTVDFDEGSSGIIFADSSKPELEEDGSFHNHVSESNDSGGNSHSFTFNQESSFIQSKDDSQLDEDFNYNSEKMDNDSSSSGSSAASCEDVAAENNGLTSAGSQSDSILFKDSTRPDFSEIKENGRRASNIGEEDENNALARPETLNLSDSLPSLSQARYAKRSRKNSRGPQDYLYIQMELCDPKTLKDWLMQNTERPKTKVLKFFLDIVNAVEHVHDKQMMHRDLKPSNIFFSLHQEDVLKVGDLGLVTHIADEDSDGHSARTP</sequence>
<evidence type="ECO:0000259" key="8">
    <source>
        <dbReference type="PROSITE" id="PS50011"/>
    </source>
</evidence>
<dbReference type="Pfam" id="PF00069">
    <property type="entry name" value="Pkinase"/>
    <property type="match status" value="2"/>
</dbReference>
<comment type="similarity">
    <text evidence="5">Belongs to the protein kinase superfamily. Ser/Thr protein kinase family. GCN2 subfamily.</text>
</comment>
<evidence type="ECO:0000256" key="4">
    <source>
        <dbReference type="ARBA" id="ARBA00022840"/>
    </source>
</evidence>
<gene>
    <name evidence="10" type="primary">LOC108678309</name>
</gene>
<feature type="compositionally biased region" description="Basic and acidic residues" evidence="7">
    <location>
        <begin position="461"/>
        <end position="475"/>
    </location>
</feature>
<keyword evidence="1" id="KW-0808">Transferase</keyword>
<dbReference type="SMART" id="SM00220">
    <property type="entry name" value="S_TKc"/>
    <property type="match status" value="1"/>
</dbReference>
<dbReference type="Gene3D" id="3.30.200.20">
    <property type="entry name" value="Phosphorylase Kinase, domain 1"/>
    <property type="match status" value="1"/>
</dbReference>
<evidence type="ECO:0000256" key="2">
    <source>
        <dbReference type="ARBA" id="ARBA00022741"/>
    </source>
</evidence>
<keyword evidence="2 6" id="KW-0547">Nucleotide-binding</keyword>